<keyword evidence="1 4" id="KW-0808">Transferase</keyword>
<dbReference type="PANTHER" id="PTHR43800">
    <property type="entry name" value="PEPTIDYL-LYSINE N-ACETYLTRANSFERASE YJAB"/>
    <property type="match status" value="1"/>
</dbReference>
<keyword evidence="2" id="KW-0012">Acyltransferase</keyword>
<dbReference type="InterPro" id="IPR000182">
    <property type="entry name" value="GNAT_dom"/>
</dbReference>
<dbReference type="RefSeq" id="WP_115730061.1">
    <property type="nucleotide sequence ID" value="NZ_BAAAVY010000006.1"/>
</dbReference>
<dbReference type="Pfam" id="PF13508">
    <property type="entry name" value="Acetyltransf_7"/>
    <property type="match status" value="1"/>
</dbReference>
<evidence type="ECO:0000313" key="5">
    <source>
        <dbReference type="Proteomes" id="UP000254701"/>
    </source>
</evidence>
<dbReference type="OrthoDB" id="6172743at2"/>
<dbReference type="PROSITE" id="PS51186">
    <property type="entry name" value="GNAT"/>
    <property type="match status" value="1"/>
</dbReference>
<dbReference type="EMBL" id="UFSM01000001">
    <property type="protein sequence ID" value="SUU87575.1"/>
    <property type="molecule type" value="Genomic_DNA"/>
</dbReference>
<dbReference type="Gene3D" id="3.40.630.30">
    <property type="match status" value="1"/>
</dbReference>
<gene>
    <name evidence="4" type="ORF">NCTC10684_00776</name>
</gene>
<organism evidence="4 5">
    <name type="scientific">Aminobacter aminovorans</name>
    <name type="common">Chelatobacter heintzii</name>
    <dbReference type="NCBI Taxonomy" id="83263"/>
    <lineage>
        <taxon>Bacteria</taxon>
        <taxon>Pseudomonadati</taxon>
        <taxon>Pseudomonadota</taxon>
        <taxon>Alphaproteobacteria</taxon>
        <taxon>Hyphomicrobiales</taxon>
        <taxon>Phyllobacteriaceae</taxon>
        <taxon>Aminobacter</taxon>
    </lineage>
</organism>
<dbReference type="PANTHER" id="PTHR43800:SF1">
    <property type="entry name" value="PEPTIDYL-LYSINE N-ACETYLTRANSFERASE YJAB"/>
    <property type="match status" value="1"/>
</dbReference>
<evidence type="ECO:0000313" key="4">
    <source>
        <dbReference type="EMBL" id="SUU87575.1"/>
    </source>
</evidence>
<feature type="domain" description="N-acetyltransferase" evidence="3">
    <location>
        <begin position="4"/>
        <end position="145"/>
    </location>
</feature>
<dbReference type="SUPFAM" id="SSF55729">
    <property type="entry name" value="Acyl-CoA N-acyltransferases (Nat)"/>
    <property type="match status" value="1"/>
</dbReference>
<dbReference type="AlphaFoldDB" id="A0A380WFN5"/>
<name>A0A380WFN5_AMIAI</name>
<reference evidence="4 5" key="1">
    <citation type="submission" date="2018-06" db="EMBL/GenBank/DDBJ databases">
        <authorList>
            <consortium name="Pathogen Informatics"/>
            <person name="Doyle S."/>
        </authorList>
    </citation>
    <scope>NUCLEOTIDE SEQUENCE [LARGE SCALE GENOMIC DNA]</scope>
    <source>
        <strain evidence="4 5">NCTC10684</strain>
    </source>
</reference>
<dbReference type="InterPro" id="IPR016181">
    <property type="entry name" value="Acyl_CoA_acyltransferase"/>
</dbReference>
<accession>A0A380WFN5</accession>
<evidence type="ECO:0000256" key="1">
    <source>
        <dbReference type="ARBA" id="ARBA00022679"/>
    </source>
</evidence>
<dbReference type="CDD" id="cd04301">
    <property type="entry name" value="NAT_SF"/>
    <property type="match status" value="1"/>
</dbReference>
<proteinExistence type="predicted"/>
<sequence>MPDVVLRPAEAKDAHDIARILRAALAAFDWMPQLHTPDEDLHFVRNILLAEQHVTVATIEDRIVGFSAVKDEWIEQLYLDPAWTARGIGARLLNHATAAMTHVKLFCFEANNGARRFYERHGFVADAFGDGSSNEEGLPDILYVRHGMPAARPQSPQG</sequence>
<dbReference type="Proteomes" id="UP000254701">
    <property type="component" value="Unassembled WGS sequence"/>
</dbReference>
<evidence type="ECO:0000256" key="2">
    <source>
        <dbReference type="ARBA" id="ARBA00023315"/>
    </source>
</evidence>
<protein>
    <submittedName>
        <fullName evidence="4">Putative acetyltransferase</fullName>
    </submittedName>
</protein>
<evidence type="ECO:0000259" key="3">
    <source>
        <dbReference type="PROSITE" id="PS51186"/>
    </source>
</evidence>
<dbReference type="GO" id="GO:0016747">
    <property type="term" value="F:acyltransferase activity, transferring groups other than amino-acyl groups"/>
    <property type="evidence" value="ECO:0007669"/>
    <property type="project" value="InterPro"/>
</dbReference>